<keyword evidence="2" id="KW-1185">Reference proteome</keyword>
<name>A0A1I5EBC6_9CLOT</name>
<accession>A0A1I5EBC6</accession>
<gene>
    <name evidence="1" type="ORF">SAMN04488695_11513</name>
</gene>
<sequence length="173" mass="19829">MINNNLFKRFQAFQFAKASIGLGWNESDMAYFCTPVDAEVIGWLGVDGILFCFIPSISFDMVFAVSPMPCGEHYVEPIARNFQEFLSLVLFCKDTSPLEQICWMGEEQFLELLKLEEGNRYSAQEAALNILRTEFGIEVKPNAYQYVKSLQANFDYSTIPFSEDYYDALGIER</sequence>
<dbReference type="OrthoDB" id="2049136at2"/>
<evidence type="ECO:0000313" key="2">
    <source>
        <dbReference type="Proteomes" id="UP000181899"/>
    </source>
</evidence>
<dbReference type="RefSeq" id="WP_074912834.1">
    <property type="nucleotide sequence ID" value="NZ_FOVK01000015.1"/>
</dbReference>
<dbReference type="AlphaFoldDB" id="A0A1I5EBC6"/>
<protein>
    <submittedName>
        <fullName evidence="1">Uncharacterized protein</fullName>
    </submittedName>
</protein>
<proteinExistence type="predicted"/>
<dbReference type="Proteomes" id="UP000181899">
    <property type="component" value="Unassembled WGS sequence"/>
</dbReference>
<evidence type="ECO:0000313" key="1">
    <source>
        <dbReference type="EMBL" id="SFO08725.1"/>
    </source>
</evidence>
<reference evidence="1 2" key="1">
    <citation type="submission" date="2016-10" db="EMBL/GenBank/DDBJ databases">
        <authorList>
            <person name="de Groot N.N."/>
        </authorList>
    </citation>
    <scope>NUCLEOTIDE SEQUENCE [LARGE SCALE GENOMIC DNA]</scope>
    <source>
        <strain evidence="1 2">ML2</strain>
    </source>
</reference>
<dbReference type="EMBL" id="FOVK01000015">
    <property type="protein sequence ID" value="SFO08725.1"/>
    <property type="molecule type" value="Genomic_DNA"/>
</dbReference>
<organism evidence="1 2">
    <name type="scientific">Proteiniclasticum ruminis</name>
    <dbReference type="NCBI Taxonomy" id="398199"/>
    <lineage>
        <taxon>Bacteria</taxon>
        <taxon>Bacillati</taxon>
        <taxon>Bacillota</taxon>
        <taxon>Clostridia</taxon>
        <taxon>Eubacteriales</taxon>
        <taxon>Clostridiaceae</taxon>
        <taxon>Proteiniclasticum</taxon>
    </lineage>
</organism>